<protein>
    <recommendedName>
        <fullName evidence="1">Rubrerythrin diiron-binding domain-containing protein</fullName>
    </recommendedName>
</protein>
<dbReference type="GO" id="GO:0046872">
    <property type="term" value="F:metal ion binding"/>
    <property type="evidence" value="ECO:0007669"/>
    <property type="project" value="InterPro"/>
</dbReference>
<dbReference type="InterPro" id="IPR012347">
    <property type="entry name" value="Ferritin-like"/>
</dbReference>
<reference evidence="2 3" key="1">
    <citation type="submission" date="2019-11" db="EMBL/GenBank/DDBJ databases">
        <title>Comparative genomics of hydrocarbon-degrading Desulfosarcina strains.</title>
        <authorList>
            <person name="Watanabe M."/>
            <person name="Kojima H."/>
            <person name="Fukui M."/>
        </authorList>
    </citation>
    <scope>NUCLEOTIDE SEQUENCE [LARGE SCALE GENOMIC DNA]</scope>
    <source>
        <strain evidence="2 3">PL12</strain>
    </source>
</reference>
<dbReference type="KEGG" id="dalk:DSCA_54610"/>
<name>A0A5K7YWR1_9BACT</name>
<accession>A0A5K7YWR1</accession>
<dbReference type="Pfam" id="PF02915">
    <property type="entry name" value="Rubrerythrin"/>
    <property type="match status" value="1"/>
</dbReference>
<dbReference type="AlphaFoldDB" id="A0A5K7YWR1"/>
<dbReference type="Proteomes" id="UP000427906">
    <property type="component" value="Chromosome"/>
</dbReference>
<gene>
    <name evidence="2" type="ORF">DSCA_54610</name>
</gene>
<evidence type="ECO:0000313" key="2">
    <source>
        <dbReference type="EMBL" id="BBO71531.1"/>
    </source>
</evidence>
<proteinExistence type="predicted"/>
<feature type="domain" description="Rubrerythrin diiron-binding" evidence="1">
    <location>
        <begin position="96"/>
        <end position="148"/>
    </location>
</feature>
<dbReference type="InterPro" id="IPR009078">
    <property type="entry name" value="Ferritin-like_SF"/>
</dbReference>
<dbReference type="PANTHER" id="PTHR33531:SF10">
    <property type="entry name" value="BLR7895 PROTEIN"/>
    <property type="match status" value="1"/>
</dbReference>
<dbReference type="SUPFAM" id="SSF47240">
    <property type="entry name" value="Ferritin-like"/>
    <property type="match status" value="1"/>
</dbReference>
<dbReference type="EMBL" id="AP021874">
    <property type="protein sequence ID" value="BBO71531.1"/>
    <property type="molecule type" value="Genomic_DNA"/>
</dbReference>
<dbReference type="RefSeq" id="WP_155319349.1">
    <property type="nucleotide sequence ID" value="NZ_AP021874.1"/>
</dbReference>
<organism evidence="2 3">
    <name type="scientific">Desulfosarcina alkanivorans</name>
    <dbReference type="NCBI Taxonomy" id="571177"/>
    <lineage>
        <taxon>Bacteria</taxon>
        <taxon>Pseudomonadati</taxon>
        <taxon>Thermodesulfobacteriota</taxon>
        <taxon>Desulfobacteria</taxon>
        <taxon>Desulfobacterales</taxon>
        <taxon>Desulfosarcinaceae</taxon>
        <taxon>Desulfosarcina</taxon>
    </lineage>
</organism>
<dbReference type="OrthoDB" id="1118885at2"/>
<dbReference type="InterPro" id="IPR003251">
    <property type="entry name" value="Rr_diiron-bd_dom"/>
</dbReference>
<dbReference type="CDD" id="cd01045">
    <property type="entry name" value="Ferritin_like_AB"/>
    <property type="match status" value="1"/>
</dbReference>
<dbReference type="PANTHER" id="PTHR33531">
    <property type="entry name" value="RUBRERYTHRIN SUBFAMILY"/>
    <property type="match status" value="1"/>
</dbReference>
<evidence type="ECO:0000259" key="1">
    <source>
        <dbReference type="Pfam" id="PF02915"/>
    </source>
</evidence>
<evidence type="ECO:0000313" key="3">
    <source>
        <dbReference type="Proteomes" id="UP000427906"/>
    </source>
</evidence>
<dbReference type="GO" id="GO:0016491">
    <property type="term" value="F:oxidoreductase activity"/>
    <property type="evidence" value="ECO:0007669"/>
    <property type="project" value="InterPro"/>
</dbReference>
<dbReference type="Gene3D" id="1.20.1260.10">
    <property type="match status" value="1"/>
</dbReference>
<keyword evidence="3" id="KW-1185">Reference proteome</keyword>
<sequence>MDFKDMDALITFAIEREKEAAKFYEENSESEMMSGKRQMLKEFAAEERKHQRMLEDFRATGIAENIEGYRFEWITDIKRSDYVEPMAYRPGMAYNELLMLAMKREEAALKLYNELLDKADSDDAKTLFKMLCQEEAKHKLALETMYDDYMAEMGD</sequence>